<evidence type="ECO:0000259" key="2">
    <source>
        <dbReference type="SMART" id="SM00422"/>
    </source>
</evidence>
<feature type="region of interest" description="Disordered" evidence="1">
    <location>
        <begin position="169"/>
        <end position="239"/>
    </location>
</feature>
<dbReference type="CDD" id="cd04765">
    <property type="entry name" value="HTH_MlrA-like_sg2"/>
    <property type="match status" value="1"/>
</dbReference>
<protein>
    <submittedName>
        <fullName evidence="3">DNA-binding transcriptional MerR regulator</fullName>
    </submittedName>
</protein>
<dbReference type="Gene3D" id="1.10.1660.10">
    <property type="match status" value="1"/>
</dbReference>
<dbReference type="RefSeq" id="WP_246374943.1">
    <property type="nucleotide sequence ID" value="NZ_JACICC010000004.1"/>
</dbReference>
<dbReference type="GO" id="GO:0003677">
    <property type="term" value="F:DNA binding"/>
    <property type="evidence" value="ECO:0007669"/>
    <property type="project" value="UniProtKB-KW"/>
</dbReference>
<accession>A0A7W5Z4E9</accession>
<dbReference type="AlphaFoldDB" id="A0A7W5Z4E9"/>
<evidence type="ECO:0000313" key="4">
    <source>
        <dbReference type="Proteomes" id="UP000537592"/>
    </source>
</evidence>
<keyword evidence="4" id="KW-1185">Reference proteome</keyword>
<sequence length="274" mass="30288">MTKGPDAFRTISEVSEQLNIPQHVLRFWETRFSQIRPLKRSGGRRFYRPDDIVLLAGIRHLLYGSGYTIRGVQRILKERGVAHVQQIGLRAGDGMLSEDMSALLVEQDQGLEFSPQADTLSDDGSYTLHENADDALEGTHGAADDSPPVTEQPSTSEWHDDAFAREADPADANDASDGAGWDDAGWSDAKWSDETAPQAADTSLTDPVINRYAPGPLSGRAERAGTPRAEAGENRIIRPQYRLTTDTREQLKTALEELRECRRLLHGALSHQND</sequence>
<organism evidence="3 4">
    <name type="scientific">Pseudochelatococcus contaminans</name>
    <dbReference type="NCBI Taxonomy" id="1538103"/>
    <lineage>
        <taxon>Bacteria</taxon>
        <taxon>Pseudomonadati</taxon>
        <taxon>Pseudomonadota</taxon>
        <taxon>Alphaproteobacteria</taxon>
        <taxon>Hyphomicrobiales</taxon>
        <taxon>Chelatococcaceae</taxon>
        <taxon>Pseudochelatococcus</taxon>
    </lineage>
</organism>
<dbReference type="Pfam" id="PF13411">
    <property type="entry name" value="MerR_1"/>
    <property type="match status" value="1"/>
</dbReference>
<reference evidence="3 4" key="1">
    <citation type="submission" date="2020-08" db="EMBL/GenBank/DDBJ databases">
        <title>Genomic Encyclopedia of Type Strains, Phase IV (KMG-IV): sequencing the most valuable type-strain genomes for metagenomic binning, comparative biology and taxonomic classification.</title>
        <authorList>
            <person name="Goeker M."/>
        </authorList>
    </citation>
    <scope>NUCLEOTIDE SEQUENCE [LARGE SCALE GENOMIC DNA]</scope>
    <source>
        <strain evidence="3 4">DSM 28760</strain>
    </source>
</reference>
<dbReference type="Proteomes" id="UP000537592">
    <property type="component" value="Unassembled WGS sequence"/>
</dbReference>
<name>A0A7W5Z4E9_9HYPH</name>
<dbReference type="InterPro" id="IPR009061">
    <property type="entry name" value="DNA-bd_dom_put_sf"/>
</dbReference>
<feature type="domain" description="HTH merR-type" evidence="2">
    <location>
        <begin position="10"/>
        <end position="79"/>
    </location>
</feature>
<feature type="compositionally biased region" description="Basic and acidic residues" evidence="1">
    <location>
        <begin position="220"/>
        <end position="236"/>
    </location>
</feature>
<dbReference type="SMART" id="SM00422">
    <property type="entry name" value="HTH_MERR"/>
    <property type="match status" value="1"/>
</dbReference>
<dbReference type="InterPro" id="IPR000551">
    <property type="entry name" value="MerR-type_HTH_dom"/>
</dbReference>
<dbReference type="EMBL" id="JACICC010000004">
    <property type="protein sequence ID" value="MBB3809980.1"/>
    <property type="molecule type" value="Genomic_DNA"/>
</dbReference>
<proteinExistence type="predicted"/>
<dbReference type="GO" id="GO:0006355">
    <property type="term" value="P:regulation of DNA-templated transcription"/>
    <property type="evidence" value="ECO:0007669"/>
    <property type="project" value="InterPro"/>
</dbReference>
<feature type="region of interest" description="Disordered" evidence="1">
    <location>
        <begin position="137"/>
        <end position="156"/>
    </location>
</feature>
<comment type="caution">
    <text evidence="3">The sequence shown here is derived from an EMBL/GenBank/DDBJ whole genome shotgun (WGS) entry which is preliminary data.</text>
</comment>
<feature type="compositionally biased region" description="Low complexity" evidence="1">
    <location>
        <begin position="170"/>
        <end position="189"/>
    </location>
</feature>
<keyword evidence="3" id="KW-0238">DNA-binding</keyword>
<dbReference type="SUPFAM" id="SSF46955">
    <property type="entry name" value="Putative DNA-binding domain"/>
    <property type="match status" value="1"/>
</dbReference>
<evidence type="ECO:0000256" key="1">
    <source>
        <dbReference type="SAM" id="MobiDB-lite"/>
    </source>
</evidence>
<gene>
    <name evidence="3" type="ORF">FHS81_002068</name>
</gene>
<evidence type="ECO:0000313" key="3">
    <source>
        <dbReference type="EMBL" id="MBB3809980.1"/>
    </source>
</evidence>